<dbReference type="GO" id="GO:0003677">
    <property type="term" value="F:DNA binding"/>
    <property type="evidence" value="ECO:0007669"/>
    <property type="project" value="UniProtKB-KW"/>
</dbReference>
<evidence type="ECO:0000256" key="1">
    <source>
        <dbReference type="ARBA" id="ARBA00005578"/>
    </source>
</evidence>
<dbReference type="GO" id="GO:0005829">
    <property type="term" value="C:cytosol"/>
    <property type="evidence" value="ECO:0007669"/>
    <property type="project" value="TreeGrafter"/>
</dbReference>
<dbReference type="SUPFAM" id="SSF82657">
    <property type="entry name" value="BolA-like"/>
    <property type="match status" value="1"/>
</dbReference>
<sequence length="105" mass="12076">MNMQTHLETKLTQALNPEHLEIINESYMHHVPEGSESHFKVIIVSHSFEGKMAVKRHQLIYQLLSEELQQSVHALALHTYTLQEWQETQQQAPSSPNCAGQGKHH</sequence>
<name>A0A2H9T3R5_9ZZZZ</name>
<comment type="caution">
    <text evidence="3">The sequence shown here is derived from an EMBL/GenBank/DDBJ whole genome shotgun (WGS) entry which is preliminary data.</text>
</comment>
<dbReference type="PANTHER" id="PTHR46229">
    <property type="entry name" value="BOLA TRANSCRIPTION REGULATOR"/>
    <property type="match status" value="1"/>
</dbReference>
<dbReference type="InterPro" id="IPR050961">
    <property type="entry name" value="BolA/IbaG_stress_morph_reg"/>
</dbReference>
<dbReference type="GO" id="GO:0006351">
    <property type="term" value="P:DNA-templated transcription"/>
    <property type="evidence" value="ECO:0007669"/>
    <property type="project" value="TreeGrafter"/>
</dbReference>
<keyword evidence="3" id="KW-0238">DNA-binding</keyword>
<dbReference type="AlphaFoldDB" id="A0A2H9T3R5"/>
<evidence type="ECO:0000313" key="3">
    <source>
        <dbReference type="EMBL" id="PJE77839.1"/>
    </source>
</evidence>
<dbReference type="FunFam" id="3.30.300.90:FF:000001">
    <property type="entry name" value="Transcriptional regulator BolA"/>
    <property type="match status" value="1"/>
</dbReference>
<dbReference type="PANTHER" id="PTHR46229:SF2">
    <property type="entry name" value="BOLA-LIKE PROTEIN 1"/>
    <property type="match status" value="1"/>
</dbReference>
<dbReference type="InterPro" id="IPR002634">
    <property type="entry name" value="BolA"/>
</dbReference>
<dbReference type="GO" id="GO:1990229">
    <property type="term" value="C:iron-sulfur cluster assembly complex"/>
    <property type="evidence" value="ECO:0007669"/>
    <property type="project" value="UniProtKB-ARBA"/>
</dbReference>
<dbReference type="Gene3D" id="3.30.300.90">
    <property type="entry name" value="BolA-like"/>
    <property type="match status" value="1"/>
</dbReference>
<feature type="compositionally biased region" description="Polar residues" evidence="2">
    <location>
        <begin position="86"/>
        <end position="98"/>
    </location>
</feature>
<dbReference type="PIRSF" id="PIRSF003113">
    <property type="entry name" value="BolA"/>
    <property type="match status" value="1"/>
</dbReference>
<protein>
    <submittedName>
        <fullName evidence="3">DNA-binding transcriptional regulator BolA</fullName>
    </submittedName>
</protein>
<dbReference type="EMBL" id="NSIT01000353">
    <property type="protein sequence ID" value="PJE77839.1"/>
    <property type="molecule type" value="Genomic_DNA"/>
</dbReference>
<dbReference type="Pfam" id="PF01722">
    <property type="entry name" value="BolA"/>
    <property type="match status" value="1"/>
</dbReference>
<evidence type="ECO:0000256" key="2">
    <source>
        <dbReference type="SAM" id="MobiDB-lite"/>
    </source>
</evidence>
<reference evidence="3" key="1">
    <citation type="journal article" date="2017" name="Appl. Environ. Microbiol.">
        <title>Molecular characterization of an Endozoicomonas-like organism causing infection in king scallop Pecten maximus L.</title>
        <authorList>
            <person name="Cano I."/>
            <person name="van Aerle R."/>
            <person name="Ross S."/>
            <person name="Verner-Jeffreys D.W."/>
            <person name="Paley R.K."/>
            <person name="Rimmer G."/>
            <person name="Ryder D."/>
            <person name="Hooper P."/>
            <person name="Stone D."/>
            <person name="Feist S.W."/>
        </authorList>
    </citation>
    <scope>NUCLEOTIDE SEQUENCE</scope>
</reference>
<accession>A0A2H9T3R5</accession>
<feature type="region of interest" description="Disordered" evidence="2">
    <location>
        <begin position="86"/>
        <end position="105"/>
    </location>
</feature>
<gene>
    <name evidence="3" type="primary">bolA</name>
    <name evidence="3" type="ORF">CI610_03234</name>
</gene>
<comment type="similarity">
    <text evidence="1">Belongs to the BolA/IbaG family.</text>
</comment>
<dbReference type="InterPro" id="IPR036065">
    <property type="entry name" value="BolA-like_sf"/>
</dbReference>
<organism evidence="3">
    <name type="scientific">invertebrate metagenome</name>
    <dbReference type="NCBI Taxonomy" id="1711999"/>
    <lineage>
        <taxon>unclassified sequences</taxon>
        <taxon>metagenomes</taxon>
        <taxon>organismal metagenomes</taxon>
    </lineage>
</organism>
<proteinExistence type="inferred from homology"/>